<name>A0ABZ0TWY2_9SPHI</name>
<dbReference type="RefSeq" id="WP_321566113.1">
    <property type="nucleotide sequence ID" value="NZ_CP139558.1"/>
</dbReference>
<reference evidence="1 2" key="1">
    <citation type="submission" date="2023-11" db="EMBL/GenBank/DDBJ databases">
        <title>Analysis of the Genomes of Mucilaginibacter gossypii cycad 4 and M. sabulilitoris SNA2: microbes with the potential for plant growth promotion.</title>
        <authorList>
            <person name="Hirsch A.M."/>
            <person name="Humm E."/>
            <person name="Rubbi M."/>
            <person name="Del Vecchio G."/>
            <person name="Ha S.M."/>
            <person name="Pellegrini M."/>
            <person name="Gunsalus R.P."/>
        </authorList>
    </citation>
    <scope>NUCLEOTIDE SEQUENCE [LARGE SCALE GENOMIC DNA]</scope>
    <source>
        <strain evidence="1 2">SNA2</strain>
    </source>
</reference>
<protein>
    <submittedName>
        <fullName evidence="1">Uncharacterized protein</fullName>
    </submittedName>
</protein>
<accession>A0ABZ0TWY2</accession>
<sequence>MVTDVMPEKVQEYRWGLLSLEDDWPHSKNKHARIESLFLVPLWKELAGRKH</sequence>
<evidence type="ECO:0000313" key="1">
    <source>
        <dbReference type="EMBL" id="WPU97027.1"/>
    </source>
</evidence>
<evidence type="ECO:0000313" key="2">
    <source>
        <dbReference type="Proteomes" id="UP001324380"/>
    </source>
</evidence>
<organism evidence="1 2">
    <name type="scientific">Mucilaginibacter sabulilitoris</name>
    <dbReference type="NCBI Taxonomy" id="1173583"/>
    <lineage>
        <taxon>Bacteria</taxon>
        <taxon>Pseudomonadati</taxon>
        <taxon>Bacteroidota</taxon>
        <taxon>Sphingobacteriia</taxon>
        <taxon>Sphingobacteriales</taxon>
        <taxon>Sphingobacteriaceae</taxon>
        <taxon>Mucilaginibacter</taxon>
    </lineage>
</organism>
<dbReference type="Proteomes" id="UP001324380">
    <property type="component" value="Chromosome"/>
</dbReference>
<keyword evidence="2" id="KW-1185">Reference proteome</keyword>
<dbReference type="EMBL" id="CP139558">
    <property type="protein sequence ID" value="WPU97027.1"/>
    <property type="molecule type" value="Genomic_DNA"/>
</dbReference>
<proteinExistence type="predicted"/>
<gene>
    <name evidence="1" type="ORF">SNE25_16010</name>
</gene>